<dbReference type="PANTHER" id="PTHR12835">
    <property type="entry name" value="BIOTIN PROTEIN LIGASE"/>
    <property type="match status" value="1"/>
</dbReference>
<comment type="caution">
    <text evidence="3">Lacks conserved residue(s) required for the propagation of feature annotation.</text>
</comment>
<feature type="binding site" evidence="3">
    <location>
        <position position="186"/>
    </location>
    <ligand>
        <name>biotin</name>
        <dbReference type="ChEBI" id="CHEBI:57586"/>
    </ligand>
</feature>
<evidence type="ECO:0000256" key="1">
    <source>
        <dbReference type="ARBA" id="ARBA00022598"/>
    </source>
</evidence>
<keyword evidence="3" id="KW-0804">Transcription</keyword>
<keyword evidence="3" id="KW-0805">Transcription regulation</keyword>
<reference evidence="6" key="1">
    <citation type="journal article" date="2018" name="Sci. Rep.">
        <title>Lignite coal burning seam in the remote Altai Mountains harbors a hydrogen-driven thermophilic microbial community.</title>
        <authorList>
            <person name="Kadnikov V.V."/>
            <person name="Mardanov A.V."/>
            <person name="Ivasenko D.A."/>
            <person name="Antsiferov D.V."/>
            <person name="Beletsky A.V."/>
            <person name="Karnachuk O.V."/>
            <person name="Ravin N.V."/>
        </authorList>
    </citation>
    <scope>NUCLEOTIDE SEQUENCE [LARGE SCALE GENOMIC DNA]</scope>
</reference>
<dbReference type="InterPro" id="IPR003142">
    <property type="entry name" value="BPL_C"/>
</dbReference>
<comment type="catalytic activity">
    <reaction evidence="3">
        <text>biotin + L-lysyl-[protein] + ATP = N(6)-biotinyl-L-lysyl-[protein] + AMP + diphosphate + H(+)</text>
        <dbReference type="Rhea" id="RHEA:11756"/>
        <dbReference type="Rhea" id="RHEA-COMP:9752"/>
        <dbReference type="Rhea" id="RHEA-COMP:10505"/>
        <dbReference type="ChEBI" id="CHEBI:15378"/>
        <dbReference type="ChEBI" id="CHEBI:29969"/>
        <dbReference type="ChEBI" id="CHEBI:30616"/>
        <dbReference type="ChEBI" id="CHEBI:33019"/>
        <dbReference type="ChEBI" id="CHEBI:57586"/>
        <dbReference type="ChEBI" id="CHEBI:83144"/>
        <dbReference type="ChEBI" id="CHEBI:456215"/>
        <dbReference type="EC" id="6.3.4.15"/>
    </reaction>
</comment>
<dbReference type="AlphaFoldDB" id="A0A2R6XY69"/>
<dbReference type="Gene3D" id="1.10.10.10">
    <property type="entry name" value="Winged helix-like DNA-binding domain superfamily/Winged helix DNA-binding domain"/>
    <property type="match status" value="1"/>
</dbReference>
<evidence type="ECO:0000259" key="4">
    <source>
        <dbReference type="PROSITE" id="PS51733"/>
    </source>
</evidence>
<dbReference type="Gene3D" id="2.30.30.100">
    <property type="match status" value="1"/>
</dbReference>
<name>A0A2R6XY69_9BACL</name>
<dbReference type="InterPro" id="IPR036390">
    <property type="entry name" value="WH_DNA-bd_sf"/>
</dbReference>
<dbReference type="SUPFAM" id="SSF55681">
    <property type="entry name" value="Class II aaRS and biotin synthetases"/>
    <property type="match status" value="1"/>
</dbReference>
<keyword evidence="3" id="KW-0678">Repressor</keyword>
<feature type="binding site" evidence="3">
    <location>
        <begin position="120"/>
        <end position="122"/>
    </location>
    <ligand>
        <name>biotin</name>
        <dbReference type="ChEBI" id="CHEBI:57586"/>
    </ligand>
</feature>
<dbReference type="GO" id="GO:0005524">
    <property type="term" value="F:ATP binding"/>
    <property type="evidence" value="ECO:0007669"/>
    <property type="project" value="UniProtKB-UniRule"/>
</dbReference>
<dbReference type="EMBL" id="PEBX01000127">
    <property type="protein sequence ID" value="PTQ55374.1"/>
    <property type="molecule type" value="Genomic_DNA"/>
</dbReference>
<evidence type="ECO:0000313" key="5">
    <source>
        <dbReference type="EMBL" id="PTQ55374.1"/>
    </source>
</evidence>
<dbReference type="Pfam" id="PF02237">
    <property type="entry name" value="BPL_C"/>
    <property type="match status" value="1"/>
</dbReference>
<dbReference type="NCBIfam" id="TIGR00121">
    <property type="entry name" value="birA_ligase"/>
    <property type="match status" value="1"/>
</dbReference>
<gene>
    <name evidence="3" type="primary">birA</name>
    <name evidence="5" type="ORF">BSOLF_2273</name>
</gene>
<dbReference type="InterPro" id="IPR004408">
    <property type="entry name" value="Biotin_CoA_COase_ligase"/>
</dbReference>
<dbReference type="GO" id="GO:0003677">
    <property type="term" value="F:DNA binding"/>
    <property type="evidence" value="ECO:0007669"/>
    <property type="project" value="UniProtKB-UniRule"/>
</dbReference>
<dbReference type="GO" id="GO:0009249">
    <property type="term" value="P:protein lipoylation"/>
    <property type="evidence" value="ECO:0007669"/>
    <property type="project" value="UniProtKB-ARBA"/>
</dbReference>
<dbReference type="InterPro" id="IPR004143">
    <property type="entry name" value="BPL_LPL_catalytic"/>
</dbReference>
<keyword evidence="1 3" id="KW-0436">Ligase</keyword>
<organism evidence="5 6">
    <name type="scientific">Candidatus Carbonibacillus altaicus</name>
    <dbReference type="NCBI Taxonomy" id="2163959"/>
    <lineage>
        <taxon>Bacteria</taxon>
        <taxon>Bacillati</taxon>
        <taxon>Bacillota</taxon>
        <taxon>Bacilli</taxon>
        <taxon>Bacillales</taxon>
        <taxon>Candidatus Carbonibacillus</taxon>
    </lineage>
</organism>
<feature type="binding site" evidence="3">
    <location>
        <position position="116"/>
    </location>
    <ligand>
        <name>biotin</name>
        <dbReference type="ChEBI" id="CHEBI:57586"/>
    </ligand>
</feature>
<dbReference type="InterPro" id="IPR036388">
    <property type="entry name" value="WH-like_DNA-bd_sf"/>
</dbReference>
<keyword evidence="3" id="KW-0067">ATP-binding</keyword>
<keyword evidence="3" id="KW-0238">DNA-binding</keyword>
<dbReference type="Pfam" id="PF03099">
    <property type="entry name" value="BPL_LplA_LipB"/>
    <property type="match status" value="1"/>
</dbReference>
<dbReference type="GO" id="GO:0016740">
    <property type="term" value="F:transferase activity"/>
    <property type="evidence" value="ECO:0007669"/>
    <property type="project" value="UniProtKB-ARBA"/>
</dbReference>
<dbReference type="EC" id="6.3.4.15" evidence="3"/>
<sequence length="329" mass="37272">MTVKDQVYARLLELSPRYVSGEALAASLGVSRTAIWKAIRALKEEGLNIEARHRHGYRLLEHDNRLLSEDHFTRLRTQVFGKAYRLYTEVESTQDIAKAWANEGAPHGAVVVSERQTKGRGRLSRNWSSPSGKGLWLSVILRPGCPLSVAHQLPLVSAVAVARSLEHFGFGPRLKWPNDVMIVDRKVAGMLIEGQGELDRLKYAVLGIGINVLQSADDFPEALRTRAISLKMAHEESGERFYTLPTRPQLLMVLLERLEEEISRWENESFAMLQDDWLKRAWRLHELIELSSGRERVRGRFIGIDAHGYALLQTEEELLTLTSGEIAFQ</sequence>
<evidence type="ECO:0000256" key="3">
    <source>
        <dbReference type="HAMAP-Rule" id="MF_00978"/>
    </source>
</evidence>
<dbReference type="PROSITE" id="PS51733">
    <property type="entry name" value="BPL_LPL_CATALYTIC"/>
    <property type="match status" value="1"/>
</dbReference>
<evidence type="ECO:0000313" key="6">
    <source>
        <dbReference type="Proteomes" id="UP000244338"/>
    </source>
</evidence>
<feature type="DNA-binding region" description="H-T-H motif" evidence="3">
    <location>
        <begin position="21"/>
        <end position="40"/>
    </location>
</feature>
<dbReference type="PANTHER" id="PTHR12835:SF5">
    <property type="entry name" value="BIOTIN--PROTEIN LIGASE"/>
    <property type="match status" value="1"/>
</dbReference>
<dbReference type="GO" id="GO:0005737">
    <property type="term" value="C:cytoplasm"/>
    <property type="evidence" value="ECO:0007669"/>
    <property type="project" value="TreeGrafter"/>
</dbReference>
<dbReference type="GO" id="GO:0006355">
    <property type="term" value="P:regulation of DNA-templated transcription"/>
    <property type="evidence" value="ECO:0007669"/>
    <property type="project" value="UniProtKB-UniRule"/>
</dbReference>
<dbReference type="SUPFAM" id="SSF46785">
    <property type="entry name" value="Winged helix' DNA-binding domain"/>
    <property type="match status" value="1"/>
</dbReference>
<dbReference type="Pfam" id="PF08279">
    <property type="entry name" value="HTH_11"/>
    <property type="match status" value="1"/>
</dbReference>
<keyword evidence="3" id="KW-0547">Nucleotide-binding</keyword>
<evidence type="ECO:0000256" key="2">
    <source>
        <dbReference type="ARBA" id="ARBA00023267"/>
    </source>
</evidence>
<comment type="caution">
    <text evidence="5">The sequence shown here is derived from an EMBL/GenBank/DDBJ whole genome shotgun (WGS) entry which is preliminary data.</text>
</comment>
<keyword evidence="2 3" id="KW-0092">Biotin</keyword>
<dbReference type="GO" id="GO:0004077">
    <property type="term" value="F:biotin--[biotin carboxyl-carrier protein] ligase activity"/>
    <property type="evidence" value="ECO:0007669"/>
    <property type="project" value="UniProtKB-UniRule"/>
</dbReference>
<dbReference type="HAMAP" id="MF_00978">
    <property type="entry name" value="Bifunct_BirA"/>
    <property type="match status" value="1"/>
</dbReference>
<dbReference type="InterPro" id="IPR013196">
    <property type="entry name" value="HTH_11"/>
</dbReference>
<dbReference type="Gene3D" id="3.30.930.10">
    <property type="entry name" value="Bira Bifunctional Protein, Domain 2"/>
    <property type="match status" value="1"/>
</dbReference>
<dbReference type="CDD" id="cd16442">
    <property type="entry name" value="BPL"/>
    <property type="match status" value="1"/>
</dbReference>
<dbReference type="Proteomes" id="UP000244338">
    <property type="component" value="Unassembled WGS sequence"/>
</dbReference>
<proteinExistence type="inferred from homology"/>
<comment type="similarity">
    <text evidence="3">Belongs to the biotin--protein ligase family.</text>
</comment>
<feature type="domain" description="BPL/LPL catalytic" evidence="4">
    <location>
        <begin position="69"/>
        <end position="266"/>
    </location>
</feature>
<accession>A0A2R6XY69</accession>
<dbReference type="InterPro" id="IPR045864">
    <property type="entry name" value="aa-tRNA-synth_II/BPL/LPL"/>
</dbReference>
<protein>
    <recommendedName>
        <fullName evidence="3">Bifunctional ligase/repressor BirA</fullName>
    </recommendedName>
    <alternativeName>
        <fullName evidence="3">Biotin--[acetyl-CoA-carboxylase] ligase</fullName>
        <ecNumber evidence="3">6.3.4.15</ecNumber>
    </alternativeName>
    <alternativeName>
        <fullName evidence="3">Biotin--protein ligase</fullName>
    </alternativeName>
    <alternativeName>
        <fullName evidence="3">Biotin-[acetyl-CoA carboxylase] synthetase</fullName>
    </alternativeName>
</protein>
<dbReference type="InterPro" id="IPR030855">
    <property type="entry name" value="Bifunct_BirA"/>
</dbReference>
<comment type="function">
    <text evidence="3">Acts both as a biotin--[acetyl-CoA-carboxylase] ligase and a repressor.</text>
</comment>